<dbReference type="Gene3D" id="3.40.50.12780">
    <property type="entry name" value="N-terminal domain of ligase-like"/>
    <property type="match status" value="1"/>
</dbReference>
<organism evidence="10">
    <name type="scientific">Anthurium amnicola</name>
    <dbReference type="NCBI Taxonomy" id="1678845"/>
    <lineage>
        <taxon>Eukaryota</taxon>
        <taxon>Viridiplantae</taxon>
        <taxon>Streptophyta</taxon>
        <taxon>Embryophyta</taxon>
        <taxon>Tracheophyta</taxon>
        <taxon>Spermatophyta</taxon>
        <taxon>Magnoliopsida</taxon>
        <taxon>Liliopsida</taxon>
        <taxon>Araceae</taxon>
        <taxon>Pothoideae</taxon>
        <taxon>Potheae</taxon>
        <taxon>Anthurium</taxon>
    </lineage>
</organism>
<dbReference type="GO" id="GO:0106290">
    <property type="term" value="F:trans-cinnamate-CoA ligase activity"/>
    <property type="evidence" value="ECO:0007669"/>
    <property type="project" value="UniProtKB-ARBA"/>
</dbReference>
<evidence type="ECO:0000256" key="8">
    <source>
        <dbReference type="SAM" id="MobiDB-lite"/>
    </source>
</evidence>
<dbReference type="SUPFAM" id="SSF56801">
    <property type="entry name" value="Acetyl-CoA synthetase-like"/>
    <property type="match status" value="1"/>
</dbReference>
<keyword evidence="4 7" id="KW-0276">Fatty acid metabolism</keyword>
<evidence type="ECO:0000256" key="1">
    <source>
        <dbReference type="ARBA" id="ARBA00006432"/>
    </source>
</evidence>
<comment type="catalytic activity">
    <reaction evidence="7">
        <text>a long-chain fatty acid + ATP + CoA = a long-chain fatty acyl-CoA + AMP + diphosphate</text>
        <dbReference type="Rhea" id="RHEA:15421"/>
        <dbReference type="ChEBI" id="CHEBI:30616"/>
        <dbReference type="ChEBI" id="CHEBI:33019"/>
        <dbReference type="ChEBI" id="CHEBI:57287"/>
        <dbReference type="ChEBI" id="CHEBI:57560"/>
        <dbReference type="ChEBI" id="CHEBI:83139"/>
        <dbReference type="ChEBI" id="CHEBI:456215"/>
        <dbReference type="EC" id="6.2.1.3"/>
    </reaction>
</comment>
<sequence length="658" mass="73463">MSSSSEKYQYSVEVADAPDIPGEGKPRRNTLCPDRLILHPDDATTLYENFIHGVKKAGDGNFLGRREIINGVAGPYVWESYNTVEKRAANIGSGLRKAGLNPKEPLGFFSINTPEYVISLTASYQYNFIPVPLYDTLGVEAIEYIVNQTEMKYCLTTANKGRILLDMKEALPTLQTIITFDDYDQEFADLANTCKVKISKFTDIEKDGSVQPVEAENPKPDDIATICYTSGTTGTPKGVVLTHKNFMANVGSIKFMSDKGKMFNSTPEDVHISYLPLAHVFELANMSYMIYGGVAIGFYQGDTFKLMDDIAELKPTVFISVPRLLNRVYDKVMAGVKVKGGVAQWMFNAAFSAKKDGLNHGSVDHWMWDRVVFAPIRNRLGGRVKYMLSGAAPITPDVMDFLRIAFSADVFEGYAQTENAAGLTISLIGDTASGHVGPPQVCSEVKLVDVPEMNYTSHDEPHPRGEICVRGNTVFREYYKLPDKTAETIDKDGWCHTGDIGLWDDQGRLVVVDRVKNIFKLAQGEYIAPEKIENIYCKHELVLQAFVYGDSLQAALVAIIVPDEEILTKWAAQNDLGDKSFEEVCKDVKVKNHILQTLIKYGRANDLKGFECVKNIYLTHEPFSVENDLLTPTFKLKRHQAKIKFQKEIEAMYSEISS</sequence>
<evidence type="ECO:0000256" key="6">
    <source>
        <dbReference type="ARBA" id="ARBA00034252"/>
    </source>
</evidence>
<keyword evidence="5 7" id="KW-0067">ATP-binding</keyword>
<dbReference type="InterPro" id="IPR042099">
    <property type="entry name" value="ANL_N_sf"/>
</dbReference>
<comment type="catalytic activity">
    <reaction evidence="6">
        <text>(E)-4-coumarate + ATP + CoA = (E)-4-coumaroyl-CoA + AMP + diphosphate</text>
        <dbReference type="Rhea" id="RHEA:19641"/>
        <dbReference type="ChEBI" id="CHEBI:12876"/>
        <dbReference type="ChEBI" id="CHEBI:30616"/>
        <dbReference type="ChEBI" id="CHEBI:33019"/>
        <dbReference type="ChEBI" id="CHEBI:57287"/>
        <dbReference type="ChEBI" id="CHEBI:85008"/>
        <dbReference type="ChEBI" id="CHEBI:456215"/>
        <dbReference type="EC" id="6.2.1.12"/>
    </reaction>
    <physiologicalReaction direction="left-to-right" evidence="6">
        <dbReference type="Rhea" id="RHEA:19642"/>
    </physiologicalReaction>
</comment>
<evidence type="ECO:0000256" key="2">
    <source>
        <dbReference type="ARBA" id="ARBA00022598"/>
    </source>
</evidence>
<dbReference type="PROSITE" id="PS00455">
    <property type="entry name" value="AMP_BINDING"/>
    <property type="match status" value="1"/>
</dbReference>
<dbReference type="Pfam" id="PF00501">
    <property type="entry name" value="AMP-binding"/>
    <property type="match status" value="1"/>
</dbReference>
<protein>
    <recommendedName>
        <fullName evidence="7">Long-chain-fatty-acid--CoA ligase</fullName>
        <ecNumber evidence="7">6.2.1.3</ecNumber>
    </recommendedName>
</protein>
<dbReference type="PANTHER" id="PTHR43272">
    <property type="entry name" value="LONG-CHAIN-FATTY-ACID--COA LIGASE"/>
    <property type="match status" value="1"/>
</dbReference>
<evidence type="ECO:0000256" key="4">
    <source>
        <dbReference type="ARBA" id="ARBA00022832"/>
    </source>
</evidence>
<feature type="domain" description="AMP-dependent synthetase/ligase" evidence="9">
    <location>
        <begin position="70"/>
        <end position="479"/>
    </location>
</feature>
<dbReference type="GO" id="GO:0005524">
    <property type="term" value="F:ATP binding"/>
    <property type="evidence" value="ECO:0007669"/>
    <property type="project" value="UniProtKB-KW"/>
</dbReference>
<dbReference type="GO" id="GO:0016020">
    <property type="term" value="C:membrane"/>
    <property type="evidence" value="ECO:0007669"/>
    <property type="project" value="TreeGrafter"/>
</dbReference>
<keyword evidence="2 7" id="KW-0436">Ligase</keyword>
<dbReference type="InterPro" id="IPR020845">
    <property type="entry name" value="AMP-binding_CS"/>
</dbReference>
<feature type="region of interest" description="Disordered" evidence="8">
    <location>
        <begin position="1"/>
        <end position="28"/>
    </location>
</feature>
<proteinExistence type="inferred from homology"/>
<dbReference type="GO" id="GO:0016207">
    <property type="term" value="F:4-coumarate-CoA ligase activity"/>
    <property type="evidence" value="ECO:0007669"/>
    <property type="project" value="UniProtKB-EC"/>
</dbReference>
<dbReference type="GO" id="GO:0005783">
    <property type="term" value="C:endoplasmic reticulum"/>
    <property type="evidence" value="ECO:0007669"/>
    <property type="project" value="TreeGrafter"/>
</dbReference>
<dbReference type="InterPro" id="IPR045311">
    <property type="entry name" value="LC-FACS_euk"/>
</dbReference>
<dbReference type="PANTHER" id="PTHR43272:SF33">
    <property type="entry name" value="AMP-BINDING DOMAIN-CONTAINING PROTEIN-RELATED"/>
    <property type="match status" value="1"/>
</dbReference>
<dbReference type="InterPro" id="IPR000873">
    <property type="entry name" value="AMP-dep_synth/lig_dom"/>
</dbReference>
<dbReference type="GO" id="GO:0004467">
    <property type="term" value="F:long-chain fatty acid-CoA ligase activity"/>
    <property type="evidence" value="ECO:0007669"/>
    <property type="project" value="UniProtKB-EC"/>
</dbReference>
<comment type="function">
    <text evidence="7">Catalyzes the conversion of long-chain fatty acids to their active form acyl-CoAs for both synthesis of cellular lipids, and degradation via beta-oxidation.</text>
</comment>
<accession>A0A1D1ZEB9</accession>
<keyword evidence="7" id="KW-0443">Lipid metabolism</keyword>
<evidence type="ECO:0000256" key="5">
    <source>
        <dbReference type="ARBA" id="ARBA00022840"/>
    </source>
</evidence>
<dbReference type="EMBL" id="GDJX01002795">
    <property type="protein sequence ID" value="JAT65141.1"/>
    <property type="molecule type" value="Transcribed_RNA"/>
</dbReference>
<gene>
    <name evidence="10" type="primary">LACS7_7</name>
    <name evidence="10" type="ORF">g.16488</name>
</gene>
<comment type="similarity">
    <text evidence="1 7">Belongs to the ATP-dependent AMP-binding enzyme family.</text>
</comment>
<evidence type="ECO:0000256" key="7">
    <source>
        <dbReference type="RuleBase" id="RU369030"/>
    </source>
</evidence>
<evidence type="ECO:0000313" key="10">
    <source>
        <dbReference type="EMBL" id="JAT65141.1"/>
    </source>
</evidence>
<dbReference type="AlphaFoldDB" id="A0A1D1ZEB9"/>
<keyword evidence="3 7" id="KW-0547">Nucleotide-binding</keyword>
<dbReference type="EC" id="6.2.1.3" evidence="7"/>
<dbReference type="GO" id="GO:0009698">
    <property type="term" value="P:phenylpropanoid metabolic process"/>
    <property type="evidence" value="ECO:0007669"/>
    <property type="project" value="UniProtKB-ARBA"/>
</dbReference>
<reference evidence="10" key="1">
    <citation type="submission" date="2015-07" db="EMBL/GenBank/DDBJ databases">
        <title>Transcriptome Assembly of Anthurium amnicola.</title>
        <authorList>
            <person name="Suzuki J."/>
        </authorList>
    </citation>
    <scope>NUCLEOTIDE SEQUENCE</scope>
</reference>
<dbReference type="CDD" id="cd05927">
    <property type="entry name" value="LC-FACS_euk"/>
    <property type="match status" value="1"/>
</dbReference>
<evidence type="ECO:0000256" key="3">
    <source>
        <dbReference type="ARBA" id="ARBA00022741"/>
    </source>
</evidence>
<evidence type="ECO:0000259" key="9">
    <source>
        <dbReference type="Pfam" id="PF00501"/>
    </source>
</evidence>
<name>A0A1D1ZEB9_9ARAE</name>